<dbReference type="HOGENOM" id="CLU_000288_57_4_1"/>
<dbReference type="FunCoup" id="A0A067Q0M0">
    <property type="interactions" value="178"/>
</dbReference>
<organism evidence="5 6">
    <name type="scientific">Jaapia argillacea MUCL 33604</name>
    <dbReference type="NCBI Taxonomy" id="933084"/>
    <lineage>
        <taxon>Eukaryota</taxon>
        <taxon>Fungi</taxon>
        <taxon>Dikarya</taxon>
        <taxon>Basidiomycota</taxon>
        <taxon>Agaricomycotina</taxon>
        <taxon>Agaricomycetes</taxon>
        <taxon>Agaricomycetidae</taxon>
        <taxon>Jaapiales</taxon>
        <taxon>Jaapiaceae</taxon>
        <taxon>Jaapia</taxon>
    </lineage>
</organism>
<evidence type="ECO:0000256" key="1">
    <source>
        <dbReference type="ARBA" id="ARBA00022574"/>
    </source>
</evidence>
<dbReference type="PROSITE" id="PS50294">
    <property type="entry name" value="WD_REPEATS_REGION"/>
    <property type="match status" value="2"/>
</dbReference>
<dbReference type="InterPro" id="IPR020472">
    <property type="entry name" value="WD40_PAC1"/>
</dbReference>
<protein>
    <submittedName>
        <fullName evidence="5">Uncharacterized protein</fullName>
    </submittedName>
</protein>
<dbReference type="PROSITE" id="PS50082">
    <property type="entry name" value="WD_REPEATS_2"/>
    <property type="match status" value="2"/>
</dbReference>
<dbReference type="InterPro" id="IPR015943">
    <property type="entry name" value="WD40/YVTN_repeat-like_dom_sf"/>
</dbReference>
<evidence type="ECO:0000256" key="4">
    <source>
        <dbReference type="SAM" id="MobiDB-lite"/>
    </source>
</evidence>
<dbReference type="AlphaFoldDB" id="A0A067Q0M0"/>
<dbReference type="InterPro" id="IPR019775">
    <property type="entry name" value="WD40_repeat_CS"/>
</dbReference>
<evidence type="ECO:0000256" key="2">
    <source>
        <dbReference type="ARBA" id="ARBA00022737"/>
    </source>
</evidence>
<reference evidence="6" key="1">
    <citation type="journal article" date="2014" name="Proc. Natl. Acad. Sci. U.S.A.">
        <title>Extensive sampling of basidiomycete genomes demonstrates inadequacy of the white-rot/brown-rot paradigm for wood decay fungi.</title>
        <authorList>
            <person name="Riley R."/>
            <person name="Salamov A.A."/>
            <person name="Brown D.W."/>
            <person name="Nagy L.G."/>
            <person name="Floudas D."/>
            <person name="Held B.W."/>
            <person name="Levasseur A."/>
            <person name="Lombard V."/>
            <person name="Morin E."/>
            <person name="Otillar R."/>
            <person name="Lindquist E.A."/>
            <person name="Sun H."/>
            <person name="LaButti K.M."/>
            <person name="Schmutz J."/>
            <person name="Jabbour D."/>
            <person name="Luo H."/>
            <person name="Baker S.E."/>
            <person name="Pisabarro A.G."/>
            <person name="Walton J.D."/>
            <person name="Blanchette R.A."/>
            <person name="Henrissat B."/>
            <person name="Martin F."/>
            <person name="Cullen D."/>
            <person name="Hibbett D.S."/>
            <person name="Grigoriev I.V."/>
        </authorList>
    </citation>
    <scope>NUCLEOTIDE SEQUENCE [LARGE SCALE GENOMIC DNA]</scope>
    <source>
        <strain evidence="6">MUCL 33604</strain>
    </source>
</reference>
<evidence type="ECO:0000256" key="3">
    <source>
        <dbReference type="PROSITE-ProRule" id="PRU00221"/>
    </source>
</evidence>
<dbReference type="Proteomes" id="UP000027265">
    <property type="component" value="Unassembled WGS sequence"/>
</dbReference>
<dbReference type="InterPro" id="IPR001680">
    <property type="entry name" value="WD40_rpt"/>
</dbReference>
<dbReference type="SMART" id="SM00320">
    <property type="entry name" value="WD40"/>
    <property type="match status" value="5"/>
</dbReference>
<dbReference type="EMBL" id="KL197713">
    <property type="protein sequence ID" value="KDQ60628.1"/>
    <property type="molecule type" value="Genomic_DNA"/>
</dbReference>
<keyword evidence="2" id="KW-0677">Repeat</keyword>
<dbReference type="STRING" id="933084.A0A067Q0M0"/>
<dbReference type="Gene3D" id="2.130.10.10">
    <property type="entry name" value="YVTN repeat-like/Quinoprotein amine dehydrogenase"/>
    <property type="match status" value="2"/>
</dbReference>
<dbReference type="SUPFAM" id="SSF50978">
    <property type="entry name" value="WD40 repeat-like"/>
    <property type="match status" value="1"/>
</dbReference>
<feature type="repeat" description="WD" evidence="3">
    <location>
        <begin position="75"/>
        <end position="116"/>
    </location>
</feature>
<dbReference type="PRINTS" id="PR00320">
    <property type="entry name" value="GPROTEINBRPT"/>
</dbReference>
<dbReference type="PROSITE" id="PS00678">
    <property type="entry name" value="WD_REPEATS_1"/>
    <property type="match status" value="1"/>
</dbReference>
<evidence type="ECO:0000313" key="6">
    <source>
        <dbReference type="Proteomes" id="UP000027265"/>
    </source>
</evidence>
<keyword evidence="6" id="KW-1185">Reference proteome</keyword>
<feature type="region of interest" description="Disordered" evidence="4">
    <location>
        <begin position="358"/>
        <end position="399"/>
    </location>
</feature>
<sequence length="399" mass="43711">MQTADSSNFLRSEAELALEEARKLKAERTKTLGSPIELPGKPLGVEIIGGEAWIAESTAVARVVDLENGKSRRIFRGHGGPVTCLAFCEDQKILITGSWDKAINLWDSQTKDLISSTPAHSDFVKTLLVVPSLKLLISGSSDKSVRFWDLSKPRDGKPLAGLGSISSHTRPVEALEAHPTSSTSAILFTGDTMGIIKVWELTLEGGPSPRWRSTLKTELTHHRTRINEMAYGNGQLWTASADDTIQIIEYPPPATATKPLPPITHPTAVRCFLALSLTELAEPYLITGAGDVIRVYDVSSPDEPDLLNEMDAHWHDVTALRLWVRKTTGDDGKARVEPWIVSASLDGTLRKWRLSEMLTPQAKTPAEKPKPVTPPPAKSGGFAMTEEEERELAELMDED</sequence>
<proteinExistence type="predicted"/>
<feature type="repeat" description="WD" evidence="3">
    <location>
        <begin position="117"/>
        <end position="151"/>
    </location>
</feature>
<gene>
    <name evidence="5" type="ORF">JAAARDRAFT_31591</name>
</gene>
<dbReference type="InterPro" id="IPR053299">
    <property type="entry name" value="ASTRA_WD_repeat"/>
</dbReference>
<dbReference type="Pfam" id="PF00400">
    <property type="entry name" value="WD40"/>
    <property type="match status" value="2"/>
</dbReference>
<dbReference type="PANTHER" id="PTHR44156">
    <property type="entry name" value="SUPERNUMERARY LIMBS, ISOFORM B-RELATED"/>
    <property type="match status" value="1"/>
</dbReference>
<keyword evidence="1 3" id="KW-0853">WD repeat</keyword>
<dbReference type="InterPro" id="IPR036322">
    <property type="entry name" value="WD40_repeat_dom_sf"/>
</dbReference>
<dbReference type="OrthoDB" id="6262491at2759"/>
<feature type="compositionally biased region" description="Acidic residues" evidence="4">
    <location>
        <begin position="385"/>
        <end position="399"/>
    </location>
</feature>
<dbReference type="InParanoid" id="A0A067Q0M0"/>
<accession>A0A067Q0M0</accession>
<evidence type="ECO:0000313" key="5">
    <source>
        <dbReference type="EMBL" id="KDQ60628.1"/>
    </source>
</evidence>
<name>A0A067Q0M0_9AGAM</name>